<dbReference type="AlphaFoldDB" id="A0A5C6BV87"/>
<evidence type="ECO:0000313" key="2">
    <source>
        <dbReference type="Proteomes" id="UP000319908"/>
    </source>
</evidence>
<comment type="caution">
    <text evidence="1">The sequence shown here is derived from an EMBL/GenBank/DDBJ whole genome shotgun (WGS) entry which is preliminary data.</text>
</comment>
<proteinExistence type="predicted"/>
<dbReference type="Proteomes" id="UP000319908">
    <property type="component" value="Unassembled WGS sequence"/>
</dbReference>
<protein>
    <submittedName>
        <fullName evidence="1">Uncharacterized protein</fullName>
    </submittedName>
</protein>
<organism evidence="1 2">
    <name type="scientific">Allorhodopirellula heiligendammensis</name>
    <dbReference type="NCBI Taxonomy" id="2714739"/>
    <lineage>
        <taxon>Bacteria</taxon>
        <taxon>Pseudomonadati</taxon>
        <taxon>Planctomycetota</taxon>
        <taxon>Planctomycetia</taxon>
        <taxon>Pirellulales</taxon>
        <taxon>Pirellulaceae</taxon>
        <taxon>Allorhodopirellula</taxon>
    </lineage>
</organism>
<dbReference type="RefSeq" id="WP_302118621.1">
    <property type="nucleotide sequence ID" value="NZ_SJPU01000002.1"/>
</dbReference>
<gene>
    <name evidence="1" type="ORF">Poly21_23180</name>
</gene>
<evidence type="ECO:0000313" key="1">
    <source>
        <dbReference type="EMBL" id="TWU15126.1"/>
    </source>
</evidence>
<name>A0A5C6BV87_9BACT</name>
<dbReference type="EMBL" id="SJPU01000002">
    <property type="protein sequence ID" value="TWU15126.1"/>
    <property type="molecule type" value="Genomic_DNA"/>
</dbReference>
<accession>A0A5C6BV87</accession>
<sequence>MLHQRSPYPPMRNVFALALAGVWMLCGTSRLWAQLPLLAAPSLSPSGMMPPTSGVSMTPDQTRQSVQWLADQLMQHVPRQITGDDDWGDTKKVWAGVKVRRDGWELKTKRRWQELRHGRWVRYEIELPERNLTAPAISGPGNSQAEILREELPAGDVATLLQPYKATDLVKIHSVTPVSSQDGLQSWRADATVSTPARFSIRVERWNLGAKWYSVEISGKMDLAMRTTLTMGMSADFGEVPPAMQLDVAVEQASLVVSKFEVERISKLGGDAAEEIGDLAEHTIGKVWIRKENSRLVSRLNKAIGENQDSLRWSMADWLAQLAP</sequence>
<keyword evidence="2" id="KW-1185">Reference proteome</keyword>
<reference evidence="1 2" key="1">
    <citation type="journal article" date="2020" name="Antonie Van Leeuwenhoek">
        <title>Rhodopirellula heiligendammensis sp. nov., Rhodopirellula pilleata sp. nov., and Rhodopirellula solitaria sp. nov. isolated from natural or artificial marine surfaces in Northern Germany and California, USA, and emended description of the genus Rhodopirellula.</title>
        <authorList>
            <person name="Kallscheuer N."/>
            <person name="Wiegand S."/>
            <person name="Jogler M."/>
            <person name="Boedeker C."/>
            <person name="Peeters S.H."/>
            <person name="Rast P."/>
            <person name="Heuer A."/>
            <person name="Jetten M.S.M."/>
            <person name="Rohde M."/>
            <person name="Jogler C."/>
        </authorList>
    </citation>
    <scope>NUCLEOTIDE SEQUENCE [LARGE SCALE GENOMIC DNA]</scope>
    <source>
        <strain evidence="1 2">Poly21</strain>
    </source>
</reference>